<evidence type="ECO:0000313" key="3">
    <source>
        <dbReference type="Proteomes" id="UP000003221"/>
    </source>
</evidence>
<comment type="caution">
    <text evidence="2">The sequence shown here is derived from an EMBL/GenBank/DDBJ whole genome shotgun (WGS) entry which is preliminary data.</text>
</comment>
<accession>G5QCI8</accession>
<gene>
    <name evidence="2" type="ORF">LTSEMON_6423</name>
</gene>
<evidence type="ECO:0000256" key="1">
    <source>
        <dbReference type="SAM" id="Phobius"/>
    </source>
</evidence>
<feature type="transmembrane region" description="Helical" evidence="1">
    <location>
        <begin position="27"/>
        <end position="48"/>
    </location>
</feature>
<evidence type="ECO:0000313" key="2">
    <source>
        <dbReference type="EMBL" id="EHC71379.1"/>
    </source>
</evidence>
<reference evidence="2 3" key="1">
    <citation type="journal article" date="2011" name="BMC Genomics">
        <title>Genome sequencing reveals diversification of virulence factor content and possible host adaptation in distinct subpopulations of Salmonella enterica.</title>
        <authorList>
            <person name="den Bakker H.C."/>
            <person name="Moreno Switt A.I."/>
            <person name="Govoni G."/>
            <person name="Cummings C.A."/>
            <person name="Ranieri M.L."/>
            <person name="Degoricija L."/>
            <person name="Hoelzer K."/>
            <person name="Rodriguez-Rivera L.D."/>
            <person name="Brown S."/>
            <person name="Bolchacova E."/>
            <person name="Furtado M.R."/>
            <person name="Wiedmann M."/>
        </authorList>
    </citation>
    <scope>NUCLEOTIDE SEQUENCE [LARGE SCALE GENOMIC DNA]</scope>
    <source>
        <strain evidence="2 3">S5-403</strain>
    </source>
</reference>
<dbReference type="Proteomes" id="UP000003221">
    <property type="component" value="Unassembled WGS sequence"/>
</dbReference>
<keyword evidence="1" id="KW-1133">Transmembrane helix</keyword>
<name>G5QCI8_SALMO</name>
<sequence length="52" mass="5917">MIATLSIVLFLVEWFMGRLGAPEFYNLLFLMGLLLVINVISTSCIKWIRGNV</sequence>
<organism evidence="2 3">
    <name type="scientific">Salmonella enterica subsp. enterica serovar Montevideo str. S5-403</name>
    <dbReference type="NCBI Taxonomy" id="913242"/>
    <lineage>
        <taxon>Bacteria</taxon>
        <taxon>Pseudomonadati</taxon>
        <taxon>Pseudomonadota</taxon>
        <taxon>Gammaproteobacteria</taxon>
        <taxon>Enterobacterales</taxon>
        <taxon>Enterobacteriaceae</taxon>
        <taxon>Salmonella</taxon>
    </lineage>
</organism>
<protein>
    <submittedName>
        <fullName evidence="2">Uncharacterized protein</fullName>
    </submittedName>
</protein>
<keyword evidence="1" id="KW-0472">Membrane</keyword>
<dbReference type="EMBL" id="AFCS01001424">
    <property type="protein sequence ID" value="EHC71379.1"/>
    <property type="molecule type" value="Genomic_DNA"/>
</dbReference>
<proteinExistence type="predicted"/>
<dbReference type="AlphaFoldDB" id="G5QCI8"/>
<keyword evidence="1" id="KW-0812">Transmembrane</keyword>